<dbReference type="NCBIfam" id="NF012200">
    <property type="entry name" value="choice_anch_D"/>
    <property type="match status" value="1"/>
</dbReference>
<dbReference type="InterPro" id="IPR053879">
    <property type="entry name" value="HYDIN_VesB_CFA65-like_Ig"/>
</dbReference>
<feature type="domain" description="Ig-like" evidence="7">
    <location>
        <begin position="708"/>
        <end position="811"/>
    </location>
</feature>
<dbReference type="GO" id="GO:0005737">
    <property type="term" value="C:cytoplasm"/>
    <property type="evidence" value="ECO:0007669"/>
    <property type="project" value="UniProtKB-SubCell"/>
</dbReference>
<keyword evidence="5" id="KW-0966">Cell projection</keyword>
<evidence type="ECO:0000256" key="6">
    <source>
        <dbReference type="SAM" id="SignalP"/>
    </source>
</evidence>
<dbReference type="Pfam" id="PF22544">
    <property type="entry name" value="HYDIN_VesB_CFA65-like_Ig"/>
    <property type="match status" value="1"/>
</dbReference>
<dbReference type="Pfam" id="PF07676">
    <property type="entry name" value="PD40"/>
    <property type="match status" value="1"/>
</dbReference>
<dbReference type="InterPro" id="IPR011042">
    <property type="entry name" value="6-blade_b-propeller_TolB-like"/>
</dbReference>
<sequence>MRRARKPALFRTALAAALAAITIPFIAHAALGDESALTAPTAQVFPTRTGIGVTWNTTDATTYRVERKTATDWQDASGPLTGTTWVDDTVAAGASADYRVVATADAEFATSPEVHATRPAETPATGDIDVLALDASHAGEVTWLQDETAGPVTASAAADGSRTLSAGSLKLRIPAYFAGPGYYSLRDQNGVTLTQGERSCESAATFRVSAVTYTADGELETLAASLAAGTCSGAASTAWYEIRYRSAVGYQMLSVTPEPLDAGRVPVGTSKALTLTLKNTGTEQITFDSMELNVTNPWTLARDCERYLAPGASCQATLTFTPPSPGDWSARLSIRDSTAASSHQVLMTAVATSLPTQPGQPGIARRYTGHTVNWPTWKTAGGTPVKGYFVHRYVGGSETTFFIEANPNLAQMSWDDSEAPAGAQYALSVVNEIGEGPVGARATVSRATEQLVLTNGVDKGLTTASVAGFAADQDDSGQPRAAVAASPDGRSIAFVTVGIDKSLWTQTVAPGGAGEPVSLWTPDVAITHLAWSPDGTRIAFQAPENGTSCVYVIAAAGGTPEKVACDLTSPSWMPDARTLVVVDRRLEPDRFARVQAAAGGARIATAPAPAAAADGKPVRVSPDGRTVAFGDGQAVKYVDFGTDKVLTSPSLDGNVHAINWNPDGRVLYATAASQVFRLDTEYPTLKQALPSGKVLSGQLDVAWQRLAPTIAALPAVVGSQTSIAFEGSALSPGTTYTCTLTGGTPAPCTSPYSVSGLRTGEHSLTVTATEPDGRVTSRSRTFSVDASGPVARVTGPNYQSSVAATAKVTVTATDPANVAPAIGVASYDVRYRRATSAGAYSAYVQPWTNTTATSMDLAVAAGYEYCVSVRAKDKLGNVGVWSADRCFSRPLDDRSLAMATTGWARGSSTKFYFGTDTQTTASGKALTRTVQGKRFFLVATRCPSCGAVAVYAGSKYLTTVNLAYPTTHYQVVLGLPVQSTLFSGTLTIRTVTSGKMIQIDGLAVGRS</sequence>
<reference evidence="8 9" key="1">
    <citation type="submission" date="2020-03" db="EMBL/GenBank/DDBJ databases">
        <title>Sequencing the genomes of 1000 actinobacteria strains.</title>
        <authorList>
            <person name="Klenk H.-P."/>
        </authorList>
    </citation>
    <scope>NUCLEOTIDE SEQUENCE [LARGE SCALE GENOMIC DNA]</scope>
    <source>
        <strain evidence="8 9">DSM 45490</strain>
    </source>
</reference>
<evidence type="ECO:0000256" key="1">
    <source>
        <dbReference type="ARBA" id="ARBA00004138"/>
    </source>
</evidence>
<organism evidence="8 9">
    <name type="scientific">Kribbella shirazensis</name>
    <dbReference type="NCBI Taxonomy" id="1105143"/>
    <lineage>
        <taxon>Bacteria</taxon>
        <taxon>Bacillati</taxon>
        <taxon>Actinomycetota</taxon>
        <taxon>Actinomycetes</taxon>
        <taxon>Propionibacteriales</taxon>
        <taxon>Kribbellaceae</taxon>
        <taxon>Kribbella</taxon>
    </lineage>
</organism>
<evidence type="ECO:0000256" key="5">
    <source>
        <dbReference type="ARBA" id="ARBA00023273"/>
    </source>
</evidence>
<feature type="chain" id="PRO_5030799197" description="Ig-like domain-containing protein" evidence="6">
    <location>
        <begin position="30"/>
        <end position="1007"/>
    </location>
</feature>
<proteinExistence type="predicted"/>
<dbReference type="Proteomes" id="UP000555407">
    <property type="component" value="Unassembled WGS sequence"/>
</dbReference>
<dbReference type="SUPFAM" id="SSF82171">
    <property type="entry name" value="DPP6 N-terminal domain-like"/>
    <property type="match status" value="1"/>
</dbReference>
<evidence type="ECO:0000256" key="4">
    <source>
        <dbReference type="ARBA" id="ARBA00023069"/>
    </source>
</evidence>
<gene>
    <name evidence="8" type="ORF">BJY22_008001</name>
</gene>
<dbReference type="RefSeq" id="WP_167217320.1">
    <property type="nucleotide sequence ID" value="NZ_JAASRO010000001.1"/>
</dbReference>
<dbReference type="Gene3D" id="2.120.10.30">
    <property type="entry name" value="TolB, C-terminal domain"/>
    <property type="match status" value="1"/>
</dbReference>
<dbReference type="EMBL" id="JAASRO010000001">
    <property type="protein sequence ID" value="NIK62284.1"/>
    <property type="molecule type" value="Genomic_DNA"/>
</dbReference>
<evidence type="ECO:0000256" key="3">
    <source>
        <dbReference type="ARBA" id="ARBA00022490"/>
    </source>
</evidence>
<dbReference type="PROSITE" id="PS50835">
    <property type="entry name" value="IG_LIKE"/>
    <property type="match status" value="1"/>
</dbReference>
<keyword evidence="3" id="KW-0963">Cytoplasm</keyword>
<evidence type="ECO:0000313" key="8">
    <source>
        <dbReference type="EMBL" id="NIK62284.1"/>
    </source>
</evidence>
<keyword evidence="4" id="KW-0969">Cilium</keyword>
<dbReference type="InterPro" id="IPR011659">
    <property type="entry name" value="WD40"/>
</dbReference>
<keyword evidence="6" id="KW-0732">Signal</keyword>
<keyword evidence="9" id="KW-1185">Reference proteome</keyword>
<dbReference type="GO" id="GO:0005975">
    <property type="term" value="P:carbohydrate metabolic process"/>
    <property type="evidence" value="ECO:0007669"/>
    <property type="project" value="UniProtKB-ARBA"/>
</dbReference>
<dbReference type="AlphaFoldDB" id="A0A7X6A6F5"/>
<evidence type="ECO:0000259" key="7">
    <source>
        <dbReference type="PROSITE" id="PS50835"/>
    </source>
</evidence>
<dbReference type="Gene3D" id="2.60.40.10">
    <property type="entry name" value="Immunoglobulins"/>
    <property type="match status" value="2"/>
</dbReference>
<comment type="caution">
    <text evidence="8">The sequence shown here is derived from an EMBL/GenBank/DDBJ whole genome shotgun (WGS) entry which is preliminary data.</text>
</comment>
<evidence type="ECO:0000256" key="2">
    <source>
        <dbReference type="ARBA" id="ARBA00004496"/>
    </source>
</evidence>
<name>A0A7X6A6F5_9ACTN</name>
<protein>
    <recommendedName>
        <fullName evidence="7">Ig-like domain-containing protein</fullName>
    </recommendedName>
</protein>
<accession>A0A7X6A6F5</accession>
<comment type="subcellular location">
    <subcellularLocation>
        <location evidence="1">Cell projection</location>
        <location evidence="1">Cilium</location>
    </subcellularLocation>
    <subcellularLocation>
        <location evidence="2">Cytoplasm</location>
    </subcellularLocation>
</comment>
<dbReference type="InterPro" id="IPR007110">
    <property type="entry name" value="Ig-like_dom"/>
</dbReference>
<dbReference type="InterPro" id="IPR013783">
    <property type="entry name" value="Ig-like_fold"/>
</dbReference>
<feature type="signal peptide" evidence="6">
    <location>
        <begin position="1"/>
        <end position="29"/>
    </location>
</feature>
<evidence type="ECO:0000313" key="9">
    <source>
        <dbReference type="Proteomes" id="UP000555407"/>
    </source>
</evidence>